<feature type="binding site" evidence="10">
    <location>
        <position position="83"/>
    </location>
    <ligand>
        <name>[4Fe-4S] cluster</name>
        <dbReference type="ChEBI" id="CHEBI:49883"/>
        <label>1</label>
    </ligand>
</feature>
<organism evidence="14 15">
    <name type="scientific">Candidatus Stercoripulliclostridium merdigallinarum</name>
    <dbReference type="NCBI Taxonomy" id="2840951"/>
    <lineage>
        <taxon>Bacteria</taxon>
        <taxon>Bacillati</taxon>
        <taxon>Bacillota</taxon>
        <taxon>Clostridia</taxon>
        <taxon>Eubacteriales</taxon>
        <taxon>Candidatus Stercoripulliclostridium</taxon>
    </lineage>
</organism>
<dbReference type="InterPro" id="IPR023404">
    <property type="entry name" value="rSAM_horseshoe"/>
</dbReference>
<dbReference type="InterPro" id="IPR005840">
    <property type="entry name" value="Ribosomal_uS12_MeSTrfase_RimO"/>
</dbReference>
<reference evidence="14" key="2">
    <citation type="journal article" date="2021" name="PeerJ">
        <title>Extensive microbial diversity within the chicken gut microbiome revealed by metagenomics and culture.</title>
        <authorList>
            <person name="Gilroy R."/>
            <person name="Ravi A."/>
            <person name="Getino M."/>
            <person name="Pursley I."/>
            <person name="Horton D.L."/>
            <person name="Alikhan N.F."/>
            <person name="Baker D."/>
            <person name="Gharbi K."/>
            <person name="Hall N."/>
            <person name="Watson M."/>
            <person name="Adriaenssens E.M."/>
            <person name="Foster-Nyarko E."/>
            <person name="Jarju S."/>
            <person name="Secka A."/>
            <person name="Antonio M."/>
            <person name="Oren A."/>
            <person name="Chaudhuri R.R."/>
            <person name="La Ragione R."/>
            <person name="Hildebrand F."/>
            <person name="Pallen M.J."/>
        </authorList>
    </citation>
    <scope>NUCLEOTIDE SEQUENCE</scope>
    <source>
        <strain evidence="14">18911</strain>
    </source>
</reference>
<evidence type="ECO:0000256" key="4">
    <source>
        <dbReference type="ARBA" id="ARBA00022679"/>
    </source>
</evidence>
<keyword evidence="8 10" id="KW-0411">Iron-sulfur</keyword>
<dbReference type="Gene3D" id="3.40.50.12160">
    <property type="entry name" value="Methylthiotransferase, N-terminal domain"/>
    <property type="match status" value="1"/>
</dbReference>
<dbReference type="GO" id="GO:0046872">
    <property type="term" value="F:metal ion binding"/>
    <property type="evidence" value="ECO:0007669"/>
    <property type="project" value="UniProtKB-KW"/>
</dbReference>
<dbReference type="EC" id="2.8.4.4" evidence="10"/>
<dbReference type="InterPro" id="IPR005839">
    <property type="entry name" value="Methylthiotransferase"/>
</dbReference>
<comment type="subcellular location">
    <subcellularLocation>
        <location evidence="10">Cytoplasm</location>
    </subcellularLocation>
</comment>
<dbReference type="FunFam" id="3.40.50.12160:FF:000003">
    <property type="entry name" value="CDK5 regulatory subunit-associated protein 1"/>
    <property type="match status" value="1"/>
</dbReference>
<protein>
    <recommendedName>
        <fullName evidence="10">Ribosomal protein uS12 methylthiotransferase RimO</fullName>
        <shortName evidence="10">uS12 MTTase</shortName>
        <shortName evidence="10">uS12 methylthiotransferase</shortName>
        <ecNumber evidence="10">2.8.4.4</ecNumber>
    </recommendedName>
    <alternativeName>
        <fullName evidence="10">Ribosomal protein uS12 (aspartate-C(3))-methylthiotransferase</fullName>
    </alternativeName>
    <alternativeName>
        <fullName evidence="10">Ribosome maturation factor RimO</fullName>
    </alternativeName>
</protein>
<evidence type="ECO:0000256" key="9">
    <source>
        <dbReference type="ARBA" id="ARBA00051425"/>
    </source>
</evidence>
<dbReference type="Proteomes" id="UP000824094">
    <property type="component" value="Unassembled WGS sequence"/>
</dbReference>
<dbReference type="CDD" id="cd01335">
    <property type="entry name" value="Radical_SAM"/>
    <property type="match status" value="1"/>
</dbReference>
<dbReference type="InterPro" id="IPR020612">
    <property type="entry name" value="Methylthiotransferase_CS"/>
</dbReference>
<reference evidence="14" key="1">
    <citation type="submission" date="2020-10" db="EMBL/GenBank/DDBJ databases">
        <authorList>
            <person name="Gilroy R."/>
        </authorList>
    </citation>
    <scope>NUCLEOTIDE SEQUENCE</scope>
    <source>
        <strain evidence="14">18911</strain>
    </source>
</reference>
<evidence type="ECO:0000256" key="8">
    <source>
        <dbReference type="ARBA" id="ARBA00023014"/>
    </source>
</evidence>
<feature type="binding site" evidence="10">
    <location>
        <position position="51"/>
    </location>
    <ligand>
        <name>[4Fe-4S] cluster</name>
        <dbReference type="ChEBI" id="CHEBI:49883"/>
        <label>1</label>
    </ligand>
</feature>
<keyword evidence="4 10" id="KW-0808">Transferase</keyword>
<proteinExistence type="inferred from homology"/>
<dbReference type="GO" id="GO:0005840">
    <property type="term" value="C:ribosome"/>
    <property type="evidence" value="ECO:0007669"/>
    <property type="project" value="UniProtKB-KW"/>
</dbReference>
<keyword evidence="6 10" id="KW-0479">Metal-binding</keyword>
<dbReference type="HAMAP" id="MF_01865">
    <property type="entry name" value="MTTase_RimO"/>
    <property type="match status" value="1"/>
</dbReference>
<accession>A0A9D1MI42</accession>
<dbReference type="AlphaFoldDB" id="A0A9D1MI42"/>
<evidence type="ECO:0000256" key="5">
    <source>
        <dbReference type="ARBA" id="ARBA00022691"/>
    </source>
</evidence>
<keyword evidence="5 10" id="KW-0949">S-adenosyl-L-methionine</keyword>
<evidence type="ECO:0000256" key="6">
    <source>
        <dbReference type="ARBA" id="ARBA00022723"/>
    </source>
</evidence>
<dbReference type="SFLD" id="SFLDF00274">
    <property type="entry name" value="ribosomal_protein_S12_methylth"/>
    <property type="match status" value="1"/>
</dbReference>
<dbReference type="PANTHER" id="PTHR43837:SF1">
    <property type="entry name" value="RIBOSOMAL PROTEIN US12 METHYLTHIOTRANSFERASE RIMO"/>
    <property type="match status" value="1"/>
</dbReference>
<dbReference type="InterPro" id="IPR058240">
    <property type="entry name" value="rSAM_sf"/>
</dbReference>
<keyword evidence="7 10" id="KW-0408">Iron</keyword>
<feature type="binding site" evidence="10">
    <location>
        <position position="161"/>
    </location>
    <ligand>
        <name>[4Fe-4S] cluster</name>
        <dbReference type="ChEBI" id="CHEBI:49883"/>
        <label>2</label>
        <note>4Fe-4S-S-AdoMet</note>
    </ligand>
</feature>
<dbReference type="PROSITE" id="PS51918">
    <property type="entry name" value="RADICAL_SAM"/>
    <property type="match status" value="1"/>
</dbReference>
<dbReference type="PROSITE" id="PS51449">
    <property type="entry name" value="MTTASE_N"/>
    <property type="match status" value="1"/>
</dbReference>
<sequence>MNSNSVKVGFISLGCDKNRVDTEKAIAIVQNAGYRITDDVEKADIIVINTCAFIKSAVKEAVNTVLEAAARKKEGAKIVVTGCFTERYAAETAEEFTEVDAFVGMNRYNELPEIFKNLGNGERMYTGGEGVFYPAARVLTTPPHYAYLKIAEGCDNHCTYCTIPSIRGKFRSEPQRSLVDEAARLSEDGVKELIVVAQDTTKYGSDLKDGSNLTSLLAELCKLDFKTVRLLYAYPESVTDELIDFIADEPKMAKYIDIPLQHISDRVLKRMGRRTDSDAIRALLRKLRARIPEITVRSTFIVGFPGESEEDFELLKAFIAEGNIDYAGFFAYSREEGTPAARMADQIPYKVKVARQRAVEKEEAKVVARKNEALVGKEVEVVYEGIDYNRGRFIGRPVFAAPTVDPVIYFTADFAPQVGKNYMVKITRGGFYLSGKASEADQKE</sequence>
<feature type="domain" description="Radical SAM core" evidence="13">
    <location>
        <begin position="140"/>
        <end position="369"/>
    </location>
</feature>
<keyword evidence="3 10" id="KW-0963">Cytoplasm</keyword>
<evidence type="ECO:0000256" key="2">
    <source>
        <dbReference type="ARBA" id="ARBA00022485"/>
    </source>
</evidence>
<dbReference type="InterPro" id="IPR007197">
    <property type="entry name" value="rSAM"/>
</dbReference>
<dbReference type="PROSITE" id="PS50926">
    <property type="entry name" value="TRAM"/>
    <property type="match status" value="1"/>
</dbReference>
<keyword evidence="2 10" id="KW-0004">4Fe-4S</keyword>
<dbReference type="InterPro" id="IPR002792">
    <property type="entry name" value="TRAM_dom"/>
</dbReference>
<feature type="domain" description="MTTase N-terminal" evidence="12">
    <location>
        <begin position="6"/>
        <end position="120"/>
    </location>
</feature>
<comment type="catalytic activity">
    <reaction evidence="9">
        <text>N(6)-dimethylallyladenosine(37) in tRNA + (sulfur carrier)-SH + AH2 + 2 S-adenosyl-L-methionine = 2-methylsulfanyl-N(6)-dimethylallyladenosine(37) in tRNA + (sulfur carrier)-H + 5'-deoxyadenosine + L-methionine + A + S-adenosyl-L-homocysteine + 2 H(+)</text>
        <dbReference type="Rhea" id="RHEA:37067"/>
        <dbReference type="Rhea" id="RHEA-COMP:10375"/>
        <dbReference type="Rhea" id="RHEA-COMP:10376"/>
        <dbReference type="Rhea" id="RHEA-COMP:14737"/>
        <dbReference type="Rhea" id="RHEA-COMP:14739"/>
        <dbReference type="ChEBI" id="CHEBI:13193"/>
        <dbReference type="ChEBI" id="CHEBI:15378"/>
        <dbReference type="ChEBI" id="CHEBI:17319"/>
        <dbReference type="ChEBI" id="CHEBI:17499"/>
        <dbReference type="ChEBI" id="CHEBI:29917"/>
        <dbReference type="ChEBI" id="CHEBI:57844"/>
        <dbReference type="ChEBI" id="CHEBI:57856"/>
        <dbReference type="ChEBI" id="CHEBI:59789"/>
        <dbReference type="ChEBI" id="CHEBI:64428"/>
        <dbReference type="ChEBI" id="CHEBI:74415"/>
        <dbReference type="ChEBI" id="CHEBI:74417"/>
        <dbReference type="EC" id="2.8.4.3"/>
    </reaction>
</comment>
<dbReference type="PROSITE" id="PS01278">
    <property type="entry name" value="MTTASE_RADICAL"/>
    <property type="match status" value="1"/>
</dbReference>
<evidence type="ECO:0000259" key="13">
    <source>
        <dbReference type="PROSITE" id="PS51918"/>
    </source>
</evidence>
<keyword evidence="14" id="KW-0689">Ribosomal protein</keyword>
<dbReference type="SMART" id="SM00729">
    <property type="entry name" value="Elp3"/>
    <property type="match status" value="1"/>
</dbReference>
<name>A0A9D1MI42_9FIRM</name>
<dbReference type="Pfam" id="PF00919">
    <property type="entry name" value="UPF0004"/>
    <property type="match status" value="1"/>
</dbReference>
<dbReference type="PANTHER" id="PTHR43837">
    <property type="entry name" value="RIBOSOMAL PROTEIN S12 METHYLTHIOTRANSFERASE RIMO"/>
    <property type="match status" value="1"/>
</dbReference>
<evidence type="ECO:0000259" key="12">
    <source>
        <dbReference type="PROSITE" id="PS51449"/>
    </source>
</evidence>
<feature type="binding site" evidence="10">
    <location>
        <position position="15"/>
    </location>
    <ligand>
        <name>[4Fe-4S] cluster</name>
        <dbReference type="ChEBI" id="CHEBI:49883"/>
        <label>1</label>
    </ligand>
</feature>
<dbReference type="SFLD" id="SFLDG01061">
    <property type="entry name" value="methylthiotransferase"/>
    <property type="match status" value="1"/>
</dbReference>
<gene>
    <name evidence="10 14" type="primary">rimO</name>
    <name evidence="14" type="ORF">IAB05_03535</name>
</gene>
<dbReference type="Gene3D" id="3.80.30.20">
    <property type="entry name" value="tm_1862 like domain"/>
    <property type="match status" value="1"/>
</dbReference>
<dbReference type="NCBIfam" id="TIGR01125">
    <property type="entry name" value="30S ribosomal protein S12 methylthiotransferase RimO"/>
    <property type="match status" value="1"/>
</dbReference>
<comment type="cofactor">
    <cofactor evidence="10">
        <name>[4Fe-4S] cluster</name>
        <dbReference type="ChEBI" id="CHEBI:49883"/>
    </cofactor>
    <text evidence="10">Binds 2 [4Fe-4S] clusters. One cluster is coordinated with 3 cysteines and an exchangeable S-adenosyl-L-methionine.</text>
</comment>
<dbReference type="GO" id="GO:0051539">
    <property type="term" value="F:4 iron, 4 sulfur cluster binding"/>
    <property type="evidence" value="ECO:0007669"/>
    <property type="project" value="UniProtKB-UniRule"/>
</dbReference>
<feature type="binding site" evidence="10">
    <location>
        <position position="158"/>
    </location>
    <ligand>
        <name>[4Fe-4S] cluster</name>
        <dbReference type="ChEBI" id="CHEBI:49883"/>
        <label>2</label>
        <note>4Fe-4S-S-AdoMet</note>
    </ligand>
</feature>
<dbReference type="NCBIfam" id="TIGR00089">
    <property type="entry name" value="MiaB/RimO family radical SAM methylthiotransferase"/>
    <property type="match status" value="1"/>
</dbReference>
<evidence type="ECO:0000313" key="15">
    <source>
        <dbReference type="Proteomes" id="UP000824094"/>
    </source>
</evidence>
<comment type="function">
    <text evidence="1">Catalyzes the methylthiolation of N6-(dimethylallyl)adenosine (i(6)A), leading to the formation of 2-methylthio-N6-(dimethylallyl)adenosine (ms(2)i(6)A) at position 37 in tRNAs that read codons beginning with uridine.</text>
</comment>
<evidence type="ECO:0000313" key="14">
    <source>
        <dbReference type="EMBL" id="HIU60449.1"/>
    </source>
</evidence>
<feature type="binding site" evidence="10">
    <location>
        <position position="154"/>
    </location>
    <ligand>
        <name>[4Fe-4S] cluster</name>
        <dbReference type="ChEBI" id="CHEBI:49883"/>
        <label>2</label>
        <note>4Fe-4S-S-AdoMet</note>
    </ligand>
</feature>
<dbReference type="InterPro" id="IPR006638">
    <property type="entry name" value="Elp3/MiaA/NifB-like_rSAM"/>
</dbReference>
<dbReference type="SFLD" id="SFLDS00029">
    <property type="entry name" value="Radical_SAM"/>
    <property type="match status" value="1"/>
</dbReference>
<comment type="catalytic activity">
    <reaction evidence="10">
        <text>L-aspartate(89)-[ribosomal protein uS12]-hydrogen + (sulfur carrier)-SH + AH2 + 2 S-adenosyl-L-methionine = 3-methylsulfanyl-L-aspartate(89)-[ribosomal protein uS12]-hydrogen + (sulfur carrier)-H + 5'-deoxyadenosine + L-methionine + A + S-adenosyl-L-homocysteine + 2 H(+)</text>
        <dbReference type="Rhea" id="RHEA:37087"/>
        <dbReference type="Rhea" id="RHEA-COMP:10460"/>
        <dbReference type="Rhea" id="RHEA-COMP:10461"/>
        <dbReference type="Rhea" id="RHEA-COMP:14737"/>
        <dbReference type="Rhea" id="RHEA-COMP:14739"/>
        <dbReference type="ChEBI" id="CHEBI:13193"/>
        <dbReference type="ChEBI" id="CHEBI:15378"/>
        <dbReference type="ChEBI" id="CHEBI:17319"/>
        <dbReference type="ChEBI" id="CHEBI:17499"/>
        <dbReference type="ChEBI" id="CHEBI:29917"/>
        <dbReference type="ChEBI" id="CHEBI:29961"/>
        <dbReference type="ChEBI" id="CHEBI:57844"/>
        <dbReference type="ChEBI" id="CHEBI:57856"/>
        <dbReference type="ChEBI" id="CHEBI:59789"/>
        <dbReference type="ChEBI" id="CHEBI:64428"/>
        <dbReference type="ChEBI" id="CHEBI:73599"/>
        <dbReference type="EC" id="2.8.4.4"/>
    </reaction>
</comment>
<dbReference type="InterPro" id="IPR012340">
    <property type="entry name" value="NA-bd_OB-fold"/>
</dbReference>
<dbReference type="GO" id="GO:0035597">
    <property type="term" value="F:tRNA-2-methylthio-N(6)-dimethylallyladenosine(37) synthase activity"/>
    <property type="evidence" value="ECO:0007669"/>
    <property type="project" value="UniProtKB-EC"/>
</dbReference>
<comment type="function">
    <text evidence="10">Catalyzes the methylthiolation of an aspartic acid residue of ribosomal protein uS12.</text>
</comment>
<dbReference type="Pfam" id="PF04055">
    <property type="entry name" value="Radical_SAM"/>
    <property type="match status" value="1"/>
</dbReference>
<evidence type="ECO:0000256" key="3">
    <source>
        <dbReference type="ARBA" id="ARBA00022490"/>
    </source>
</evidence>
<dbReference type="SUPFAM" id="SSF102114">
    <property type="entry name" value="Radical SAM enzymes"/>
    <property type="match status" value="1"/>
</dbReference>
<evidence type="ECO:0000259" key="11">
    <source>
        <dbReference type="PROSITE" id="PS50926"/>
    </source>
</evidence>
<comment type="caution">
    <text evidence="14">The sequence shown here is derived from an EMBL/GenBank/DDBJ whole genome shotgun (WGS) entry which is preliminary data.</text>
</comment>
<dbReference type="FunFam" id="3.80.30.20:FF:000001">
    <property type="entry name" value="tRNA-2-methylthio-N(6)-dimethylallyladenosine synthase 2"/>
    <property type="match status" value="1"/>
</dbReference>
<comment type="similarity">
    <text evidence="10">Belongs to the methylthiotransferase family. RimO subfamily.</text>
</comment>
<dbReference type="GO" id="GO:0103039">
    <property type="term" value="F:protein methylthiotransferase activity"/>
    <property type="evidence" value="ECO:0007669"/>
    <property type="project" value="UniProtKB-EC"/>
</dbReference>
<keyword evidence="14" id="KW-0687">Ribonucleoprotein</keyword>
<dbReference type="GO" id="GO:0005829">
    <property type="term" value="C:cytosol"/>
    <property type="evidence" value="ECO:0007669"/>
    <property type="project" value="TreeGrafter"/>
</dbReference>
<dbReference type="Gene3D" id="2.40.50.140">
    <property type="entry name" value="Nucleic acid-binding proteins"/>
    <property type="match status" value="1"/>
</dbReference>
<dbReference type="GO" id="GO:0035599">
    <property type="term" value="F:aspartic acid methylthiotransferase activity"/>
    <property type="evidence" value="ECO:0007669"/>
    <property type="project" value="TreeGrafter"/>
</dbReference>
<evidence type="ECO:0000256" key="1">
    <source>
        <dbReference type="ARBA" id="ARBA00003234"/>
    </source>
</evidence>
<dbReference type="Pfam" id="PF18693">
    <property type="entry name" value="TRAM_2"/>
    <property type="match status" value="1"/>
</dbReference>
<dbReference type="InterPro" id="IPR038135">
    <property type="entry name" value="Methylthiotransferase_N_sf"/>
</dbReference>
<feature type="domain" description="TRAM" evidence="11">
    <location>
        <begin position="372"/>
        <end position="439"/>
    </location>
</feature>
<evidence type="ECO:0000256" key="10">
    <source>
        <dbReference type="HAMAP-Rule" id="MF_01865"/>
    </source>
</evidence>
<evidence type="ECO:0000256" key="7">
    <source>
        <dbReference type="ARBA" id="ARBA00023004"/>
    </source>
</evidence>
<dbReference type="SFLD" id="SFLDG01082">
    <property type="entry name" value="B12-binding_domain_containing"/>
    <property type="match status" value="1"/>
</dbReference>
<dbReference type="EMBL" id="DVNF01000104">
    <property type="protein sequence ID" value="HIU60449.1"/>
    <property type="molecule type" value="Genomic_DNA"/>
</dbReference>
<dbReference type="InterPro" id="IPR013848">
    <property type="entry name" value="Methylthiotransferase_N"/>
</dbReference>